<protein>
    <submittedName>
        <fullName evidence="1">Uncharacterized protein</fullName>
    </submittedName>
</protein>
<reference evidence="1 2" key="1">
    <citation type="submission" date="2019-03" db="EMBL/GenBank/DDBJ databases">
        <title>Single cell metagenomics reveals metabolic interactions within the superorganism composed of flagellate Streblomastix strix and complex community of Bacteroidetes bacteria on its surface.</title>
        <authorList>
            <person name="Treitli S.C."/>
            <person name="Kolisko M."/>
            <person name="Husnik F."/>
            <person name="Keeling P."/>
            <person name="Hampl V."/>
        </authorList>
    </citation>
    <scope>NUCLEOTIDE SEQUENCE [LARGE SCALE GENOMIC DNA]</scope>
    <source>
        <strain evidence="1">ST1C</strain>
    </source>
</reference>
<organism evidence="1 2">
    <name type="scientific">Streblomastix strix</name>
    <dbReference type="NCBI Taxonomy" id="222440"/>
    <lineage>
        <taxon>Eukaryota</taxon>
        <taxon>Metamonada</taxon>
        <taxon>Preaxostyla</taxon>
        <taxon>Oxymonadida</taxon>
        <taxon>Streblomastigidae</taxon>
        <taxon>Streblomastix</taxon>
    </lineage>
</organism>
<gene>
    <name evidence="1" type="ORF">EZS28_028125</name>
</gene>
<evidence type="ECO:0000313" key="2">
    <source>
        <dbReference type="Proteomes" id="UP000324800"/>
    </source>
</evidence>
<proteinExistence type="predicted"/>
<name>A0A5J4V165_9EUKA</name>
<evidence type="ECO:0000313" key="1">
    <source>
        <dbReference type="EMBL" id="KAA6376347.1"/>
    </source>
</evidence>
<sequence length="159" mass="18538">MDVYKHHYSRQNHHLLVQLGKGQDDDDYYIYFYKGTAEEDPNGYVFTGFVYPTNPVVVECYVEYDSFESYANGFVVYCGNYANGIYVDDDCYESYANGFVVYCGNYANGIYVDDDCYESYANGFVDAVFVYLESSAIEEFVVDDYYIYGFQVDYDYYPN</sequence>
<dbReference type="Proteomes" id="UP000324800">
    <property type="component" value="Unassembled WGS sequence"/>
</dbReference>
<dbReference type="EMBL" id="SNRW01010588">
    <property type="protein sequence ID" value="KAA6376347.1"/>
    <property type="molecule type" value="Genomic_DNA"/>
</dbReference>
<accession>A0A5J4V165</accession>
<dbReference type="AlphaFoldDB" id="A0A5J4V165"/>
<comment type="caution">
    <text evidence="1">The sequence shown here is derived from an EMBL/GenBank/DDBJ whole genome shotgun (WGS) entry which is preliminary data.</text>
</comment>